<proteinExistence type="predicted"/>
<keyword evidence="2" id="KW-1185">Reference proteome</keyword>
<organism evidence="1 2">
    <name type="scientific">Zopfia rhizophila CBS 207.26</name>
    <dbReference type="NCBI Taxonomy" id="1314779"/>
    <lineage>
        <taxon>Eukaryota</taxon>
        <taxon>Fungi</taxon>
        <taxon>Dikarya</taxon>
        <taxon>Ascomycota</taxon>
        <taxon>Pezizomycotina</taxon>
        <taxon>Dothideomycetes</taxon>
        <taxon>Dothideomycetes incertae sedis</taxon>
        <taxon>Zopfiaceae</taxon>
        <taxon>Zopfia</taxon>
    </lineage>
</organism>
<dbReference type="AlphaFoldDB" id="A0A6A6DAW3"/>
<gene>
    <name evidence="1" type="ORF">K469DRAFT_35345</name>
</gene>
<accession>A0A6A6DAW3</accession>
<dbReference type="OrthoDB" id="21072at2759"/>
<name>A0A6A6DAW3_9PEZI</name>
<protein>
    <submittedName>
        <fullName evidence="1">Uncharacterized protein</fullName>
    </submittedName>
</protein>
<dbReference type="EMBL" id="ML994713">
    <property type="protein sequence ID" value="KAF2176183.1"/>
    <property type="molecule type" value="Genomic_DNA"/>
</dbReference>
<dbReference type="Proteomes" id="UP000800200">
    <property type="component" value="Unassembled WGS sequence"/>
</dbReference>
<reference evidence="1" key="1">
    <citation type="journal article" date="2020" name="Stud. Mycol.">
        <title>101 Dothideomycetes genomes: a test case for predicting lifestyles and emergence of pathogens.</title>
        <authorList>
            <person name="Haridas S."/>
            <person name="Albert R."/>
            <person name="Binder M."/>
            <person name="Bloem J."/>
            <person name="Labutti K."/>
            <person name="Salamov A."/>
            <person name="Andreopoulos B."/>
            <person name="Baker S."/>
            <person name="Barry K."/>
            <person name="Bills G."/>
            <person name="Bluhm B."/>
            <person name="Cannon C."/>
            <person name="Castanera R."/>
            <person name="Culley D."/>
            <person name="Daum C."/>
            <person name="Ezra D."/>
            <person name="Gonzalez J."/>
            <person name="Henrissat B."/>
            <person name="Kuo A."/>
            <person name="Liang C."/>
            <person name="Lipzen A."/>
            <person name="Lutzoni F."/>
            <person name="Magnuson J."/>
            <person name="Mondo S."/>
            <person name="Nolan M."/>
            <person name="Ohm R."/>
            <person name="Pangilinan J."/>
            <person name="Park H.-J."/>
            <person name="Ramirez L."/>
            <person name="Alfaro M."/>
            <person name="Sun H."/>
            <person name="Tritt A."/>
            <person name="Yoshinaga Y."/>
            <person name="Zwiers L.-H."/>
            <person name="Turgeon B."/>
            <person name="Goodwin S."/>
            <person name="Spatafora J."/>
            <person name="Crous P."/>
            <person name="Grigoriev I."/>
        </authorList>
    </citation>
    <scope>NUCLEOTIDE SEQUENCE</scope>
    <source>
        <strain evidence="1">CBS 207.26</strain>
    </source>
</reference>
<evidence type="ECO:0000313" key="2">
    <source>
        <dbReference type="Proteomes" id="UP000800200"/>
    </source>
</evidence>
<sequence>MNVPIIRVEDWALSPPVVTKYSCGDNELDFRSVYIKIKILPKHPGRGSMKTVSQPDGQSFILKQCDQAFLDTFWDCAGFLSDYFADFVIHDNAATQGLWFHLLDVLKEAAKLPHEFWQNTRPTCDHSRQFSQNYALTLEMINGVMTGLRQKRTSRLVYLNEGLITRSSVNVGGYKSGIKPWQQFLFNESPGFTVPSESRVHLQEVLQVDNKVREQHIPMGALAIIQKHTDRIRSLTVKVTEESCTADDSLKEVGEALSEFEQNRPKIGYSYAYRSREGRDTVVQQMHPSRFSEMTPKRDDGFSDPSDLVPNPNFKQLDEAVGRLRGVQPFTHPRGNGEFQMWSVSSSGICHRTQEVEETARMDSSEMFDDWKL</sequence>
<evidence type="ECO:0000313" key="1">
    <source>
        <dbReference type="EMBL" id="KAF2176183.1"/>
    </source>
</evidence>